<evidence type="ECO:0000256" key="1">
    <source>
        <dbReference type="SAM" id="Phobius"/>
    </source>
</evidence>
<evidence type="ECO:0000313" key="3">
    <source>
        <dbReference type="Proteomes" id="UP000319523"/>
    </source>
</evidence>
<keyword evidence="1" id="KW-0472">Membrane</keyword>
<dbReference type="RefSeq" id="WP_141174756.1">
    <property type="nucleotide sequence ID" value="NZ_JBHUFX010000032.1"/>
</dbReference>
<dbReference type="EMBL" id="VHQI01000002">
    <property type="protein sequence ID" value="TPW43559.1"/>
    <property type="molecule type" value="Genomic_DNA"/>
</dbReference>
<sequence>MNSAKIEKDLARNGFTGKDIAAMRQYLGQDGATYPTLLNELRRRFIFSIIISFILVCATIHQVYSGDINYLFAYSLTWIIIGPIIYFMTPMKLGFKAFRYKLKN</sequence>
<reference evidence="2 3" key="1">
    <citation type="submission" date="2019-06" db="EMBL/GenBank/DDBJ databases">
        <authorList>
            <person name="Yang Y."/>
        </authorList>
    </citation>
    <scope>NUCLEOTIDE SEQUENCE [LARGE SCALE GENOMIC DNA]</scope>
    <source>
        <strain evidence="2 3">BIT-26</strain>
    </source>
</reference>
<feature type="transmembrane region" description="Helical" evidence="1">
    <location>
        <begin position="45"/>
        <end position="64"/>
    </location>
</feature>
<organism evidence="2 3">
    <name type="scientific">Mixta tenebrionis</name>
    <dbReference type="NCBI Taxonomy" id="2562439"/>
    <lineage>
        <taxon>Bacteria</taxon>
        <taxon>Pseudomonadati</taxon>
        <taxon>Pseudomonadota</taxon>
        <taxon>Gammaproteobacteria</taxon>
        <taxon>Enterobacterales</taxon>
        <taxon>Erwiniaceae</taxon>
        <taxon>Mixta</taxon>
    </lineage>
</organism>
<keyword evidence="1" id="KW-0812">Transmembrane</keyword>
<proteinExistence type="predicted"/>
<keyword evidence="3" id="KW-1185">Reference proteome</keyword>
<name>A0A506VDR6_9GAMM</name>
<comment type="caution">
    <text evidence="2">The sequence shown here is derived from an EMBL/GenBank/DDBJ whole genome shotgun (WGS) entry which is preliminary data.</text>
</comment>
<keyword evidence="1" id="KW-1133">Transmembrane helix</keyword>
<gene>
    <name evidence="2" type="ORF">FKM52_03155</name>
</gene>
<accession>A0A506VDR6</accession>
<feature type="transmembrane region" description="Helical" evidence="1">
    <location>
        <begin position="70"/>
        <end position="89"/>
    </location>
</feature>
<dbReference type="Proteomes" id="UP000319523">
    <property type="component" value="Unassembled WGS sequence"/>
</dbReference>
<evidence type="ECO:0000313" key="2">
    <source>
        <dbReference type="EMBL" id="TPW43559.1"/>
    </source>
</evidence>
<protein>
    <submittedName>
        <fullName evidence="2">Uncharacterized protein</fullName>
    </submittedName>
</protein>
<dbReference type="AlphaFoldDB" id="A0A506VDR6"/>
<dbReference type="OrthoDB" id="6545106at2"/>